<proteinExistence type="predicted"/>
<dbReference type="OrthoDB" id="2623077at2"/>
<dbReference type="AlphaFoldDB" id="A0A1T2XFI5"/>
<dbReference type="Proteomes" id="UP000190188">
    <property type="component" value="Unassembled WGS sequence"/>
</dbReference>
<dbReference type="RefSeq" id="WP_078499000.1">
    <property type="nucleotide sequence ID" value="NZ_MSZX01000004.1"/>
</dbReference>
<keyword evidence="2" id="KW-1185">Reference proteome</keyword>
<evidence type="ECO:0000313" key="2">
    <source>
        <dbReference type="Proteomes" id="UP000190188"/>
    </source>
</evidence>
<sequence length="179" mass="21161">MIRNKYAHGVTVSELADEYFISLDSVKKSSIRRKTIDIYHMPRLWSQLYSMRMSGYSKNGFKCYLLLTRKVIPILHDFMKEDHLFIGVVKFPLRLIQRDEIEIGENHEAEDDDHATAPAPLLVQYEEGEFHYIVQKKLLNLLKQRKVNAYPTIIVMKGNDDYKRFMKFYGTISFYVDKV</sequence>
<protein>
    <submittedName>
        <fullName evidence="1">Uncharacterized protein</fullName>
    </submittedName>
</protein>
<gene>
    <name evidence="1" type="ORF">BVG16_12455</name>
</gene>
<name>A0A1T2XFI5_9BACL</name>
<accession>A0A1T2XFI5</accession>
<evidence type="ECO:0000313" key="1">
    <source>
        <dbReference type="EMBL" id="OPA78667.1"/>
    </source>
</evidence>
<dbReference type="EMBL" id="MSZX01000004">
    <property type="protein sequence ID" value="OPA78667.1"/>
    <property type="molecule type" value="Genomic_DNA"/>
</dbReference>
<reference evidence="1 2" key="1">
    <citation type="submission" date="2017-01" db="EMBL/GenBank/DDBJ databases">
        <title>Genome analysis of Paenibacillus selenitrireducens ES3-24.</title>
        <authorList>
            <person name="Xu D."/>
            <person name="Yao R."/>
            <person name="Zheng S."/>
        </authorList>
    </citation>
    <scope>NUCLEOTIDE SEQUENCE [LARGE SCALE GENOMIC DNA]</scope>
    <source>
        <strain evidence="1 2">ES3-24</strain>
    </source>
</reference>
<organism evidence="1 2">
    <name type="scientific">Paenibacillus selenitireducens</name>
    <dbReference type="NCBI Taxonomy" id="1324314"/>
    <lineage>
        <taxon>Bacteria</taxon>
        <taxon>Bacillati</taxon>
        <taxon>Bacillota</taxon>
        <taxon>Bacilli</taxon>
        <taxon>Bacillales</taxon>
        <taxon>Paenibacillaceae</taxon>
        <taxon>Paenibacillus</taxon>
    </lineage>
</organism>
<comment type="caution">
    <text evidence="1">The sequence shown here is derived from an EMBL/GenBank/DDBJ whole genome shotgun (WGS) entry which is preliminary data.</text>
</comment>